<dbReference type="Proteomes" id="UP000001870">
    <property type="component" value="Chromosome"/>
</dbReference>
<reference evidence="1 2" key="2">
    <citation type="journal article" date="2015" name="Antonie Van Leeuwenhoek">
        <title>Ecophysiological diversity of a novel member of the genus Alteromonas, and description of Alteromonas mediterranea sp. nov.</title>
        <authorList>
            <person name="Ivanova E.P."/>
            <person name="Lopez-Perez M."/>
            <person name="Zabalos M."/>
            <person name="Nguyen S.H."/>
            <person name="Webb H.K."/>
            <person name="Ryan J."/>
            <person name="Lagutin K."/>
            <person name="Vyssotski M."/>
            <person name="Crawford R.J."/>
            <person name="Rodriguez-Valera F."/>
        </authorList>
    </citation>
    <scope>NUCLEOTIDE SEQUENCE [LARGE SCALE GENOMIC DNA]</scope>
    <source>
        <strain evidence="2">DSM 17117 / CIP 110805 / LMG 28347 / Deep ecotype</strain>
    </source>
</reference>
<dbReference type="EMBL" id="CP001103">
    <property type="protein sequence ID" value="AGV54085.1"/>
    <property type="molecule type" value="Genomic_DNA"/>
</dbReference>
<organism evidence="1 2">
    <name type="scientific">Alteromonas mediterranea (strain DSM 17117 / CIP 110805 / LMG 28347 / Deep ecotype)</name>
    <dbReference type="NCBI Taxonomy" id="1774373"/>
    <lineage>
        <taxon>Bacteria</taxon>
        <taxon>Pseudomonadati</taxon>
        <taxon>Pseudomonadota</taxon>
        <taxon>Gammaproteobacteria</taxon>
        <taxon>Alteromonadales</taxon>
        <taxon>Alteromonadaceae</taxon>
        <taxon>Alteromonas/Salinimonas group</taxon>
        <taxon>Alteromonas</taxon>
    </lineage>
</organism>
<sequence length="43" mass="4886">MVLLGGTTRVFEEIGLTASHWATTTNIVVRSVHFQPRQSMRTR</sequence>
<name>T2DMC9_ALTMD</name>
<evidence type="ECO:0000313" key="1">
    <source>
        <dbReference type="EMBL" id="AGV54085.1"/>
    </source>
</evidence>
<dbReference type="KEGG" id="amc:MADE_000001022580"/>
<protein>
    <submittedName>
        <fullName evidence="1">Uncharacterized protein</fullName>
    </submittedName>
</protein>
<accession>T2DMC9</accession>
<dbReference type="AlphaFoldDB" id="T2DMC9"/>
<reference evidence="1 2" key="1">
    <citation type="journal article" date="2008" name="ISME J.">
        <title>Comparative genomics of two ecotypes of the marine planktonic copiotroph Alteromonas macleodii suggests alternative lifestyles associated with different kinds of particulate organic matter.</title>
        <authorList>
            <person name="Ivars-Martinez E."/>
            <person name="Martin-Cuadrado A.B."/>
            <person name="D'Auria G."/>
            <person name="Mira A."/>
            <person name="Ferriera S."/>
            <person name="Johnson J."/>
            <person name="Friedman R."/>
            <person name="Rodriguez-Valera F."/>
        </authorList>
    </citation>
    <scope>NUCLEOTIDE SEQUENCE [LARGE SCALE GENOMIC DNA]</scope>
    <source>
        <strain evidence="2">DSM 17117 / CIP 110805 / LMG 28347 / Deep ecotype</strain>
    </source>
</reference>
<keyword evidence="2" id="KW-1185">Reference proteome</keyword>
<dbReference type="HOGENOM" id="CLU_3228717_0_0_6"/>
<proteinExistence type="predicted"/>
<gene>
    <name evidence="1" type="ORF">MADE_000001022580</name>
</gene>
<evidence type="ECO:0000313" key="2">
    <source>
        <dbReference type="Proteomes" id="UP000001870"/>
    </source>
</evidence>